<feature type="domain" description="NIF system FeS cluster assembly NifU N-terminal" evidence="1">
    <location>
        <begin position="7"/>
        <end position="131"/>
    </location>
</feature>
<dbReference type="CDD" id="cd06664">
    <property type="entry name" value="IscU_like"/>
    <property type="match status" value="1"/>
</dbReference>
<dbReference type="NCBIfam" id="TIGR01994">
    <property type="entry name" value="SUF_scaf_2"/>
    <property type="match status" value="1"/>
</dbReference>
<evidence type="ECO:0000259" key="1">
    <source>
        <dbReference type="Pfam" id="PF01592"/>
    </source>
</evidence>
<dbReference type="KEGG" id="nps:KRR39_07535"/>
<dbReference type="GO" id="GO:0005506">
    <property type="term" value="F:iron ion binding"/>
    <property type="evidence" value="ECO:0007669"/>
    <property type="project" value="InterPro"/>
</dbReference>
<sequence>MDLDALYQEIILDHYKNPHHRGLRDPYEAEVHHVNPTCGDEITLRVHLSGTGDDTVIADVSYDAEGCSISQAATSVMTDLVIGKPLDQALSVHESFLTLMQGRGGVEPDEEVLEDAIAFAGVAKFPARIKCALLSWMAWKDATSQIVAGTQTESKEMS</sequence>
<dbReference type="InterPro" id="IPR002871">
    <property type="entry name" value="NIF_FeS_clus_asmbl_NifU_N"/>
</dbReference>
<dbReference type="GO" id="GO:0016226">
    <property type="term" value="P:iron-sulfur cluster assembly"/>
    <property type="evidence" value="ECO:0007669"/>
    <property type="project" value="InterPro"/>
</dbReference>
<proteinExistence type="predicted"/>
<dbReference type="GO" id="GO:0051536">
    <property type="term" value="F:iron-sulfur cluster binding"/>
    <property type="evidence" value="ECO:0007669"/>
    <property type="project" value="InterPro"/>
</dbReference>
<reference evidence="2" key="1">
    <citation type="submission" date="2021-06" db="EMBL/GenBank/DDBJ databases">
        <title>Complete genome sequence of Nocardioides sp. G188.</title>
        <authorList>
            <person name="Im W.-T."/>
        </authorList>
    </citation>
    <scope>NUCLEOTIDE SEQUENCE</scope>
    <source>
        <strain evidence="2">G188</strain>
    </source>
</reference>
<dbReference type="Pfam" id="PF01592">
    <property type="entry name" value="NifU_N"/>
    <property type="match status" value="1"/>
</dbReference>
<dbReference type="Proteomes" id="UP000683575">
    <property type="component" value="Chromosome"/>
</dbReference>
<accession>A0A975Y1N7</accession>
<gene>
    <name evidence="2" type="ORF">KRR39_07535</name>
</gene>
<dbReference type="PANTHER" id="PTHR10093">
    <property type="entry name" value="IRON-SULFUR CLUSTER ASSEMBLY ENZYME NIFU HOMOLOG"/>
    <property type="match status" value="1"/>
</dbReference>
<evidence type="ECO:0000313" key="3">
    <source>
        <dbReference type="Proteomes" id="UP000683575"/>
    </source>
</evidence>
<dbReference type="EMBL" id="CP077062">
    <property type="protein sequence ID" value="QWZ09589.1"/>
    <property type="molecule type" value="Genomic_DNA"/>
</dbReference>
<keyword evidence="3" id="KW-1185">Reference proteome</keyword>
<name>A0A975Y1N7_9ACTN</name>
<dbReference type="AlphaFoldDB" id="A0A975Y1N7"/>
<evidence type="ECO:0000313" key="2">
    <source>
        <dbReference type="EMBL" id="QWZ09589.1"/>
    </source>
</evidence>
<dbReference type="RefSeq" id="WP_216941435.1">
    <property type="nucleotide sequence ID" value="NZ_CP077062.1"/>
</dbReference>
<organism evidence="2 3">
    <name type="scientific">Nocardioides panacis</name>
    <dbReference type="NCBI Taxonomy" id="2849501"/>
    <lineage>
        <taxon>Bacteria</taxon>
        <taxon>Bacillati</taxon>
        <taxon>Actinomycetota</taxon>
        <taxon>Actinomycetes</taxon>
        <taxon>Propionibacteriales</taxon>
        <taxon>Nocardioidaceae</taxon>
        <taxon>Nocardioides</taxon>
    </lineage>
</organism>
<protein>
    <submittedName>
        <fullName evidence="2">SUF system NifU family Fe-S cluster assembly protein</fullName>
    </submittedName>
</protein>